<accession>A0A7S4GM27</accession>
<evidence type="ECO:0000256" key="1">
    <source>
        <dbReference type="SAM" id="SignalP"/>
    </source>
</evidence>
<evidence type="ECO:0008006" key="3">
    <source>
        <dbReference type="Google" id="ProtNLM"/>
    </source>
</evidence>
<feature type="chain" id="PRO_5030818383" description="Secreted protein" evidence="1">
    <location>
        <begin position="20"/>
        <end position="99"/>
    </location>
</feature>
<dbReference type="AlphaFoldDB" id="A0A7S4GM27"/>
<dbReference type="EMBL" id="HBJA01149708">
    <property type="protein sequence ID" value="CAE0840872.1"/>
    <property type="molecule type" value="Transcribed_RNA"/>
</dbReference>
<sequence length="99" mass="10755">MCFVSFFFHYVLLCGGVIGLFPQDNHFKRGTVLAGRKYPSNRTTDSVYHKARVCCRMGGSENQVATARSVCSLVGALIVESQMGGTRLCVCVCVGGERV</sequence>
<reference evidence="2" key="1">
    <citation type="submission" date="2021-01" db="EMBL/GenBank/DDBJ databases">
        <authorList>
            <person name="Corre E."/>
            <person name="Pelletier E."/>
            <person name="Niang G."/>
            <person name="Scheremetjew M."/>
            <person name="Finn R."/>
            <person name="Kale V."/>
            <person name="Holt S."/>
            <person name="Cochrane G."/>
            <person name="Meng A."/>
            <person name="Brown T."/>
            <person name="Cohen L."/>
        </authorList>
    </citation>
    <scope>NUCLEOTIDE SEQUENCE</scope>
    <source>
        <strain evidence="2">CCMP1594</strain>
    </source>
</reference>
<feature type="signal peptide" evidence="1">
    <location>
        <begin position="1"/>
        <end position="19"/>
    </location>
</feature>
<protein>
    <recommendedName>
        <fullName evidence="3">Secreted protein</fullName>
    </recommendedName>
</protein>
<keyword evidence="1" id="KW-0732">Signal</keyword>
<name>A0A7S4GM27_9EUGL</name>
<evidence type="ECO:0000313" key="2">
    <source>
        <dbReference type="EMBL" id="CAE0840872.1"/>
    </source>
</evidence>
<gene>
    <name evidence="2" type="ORF">EGYM00163_LOCUS51510</name>
</gene>
<proteinExistence type="predicted"/>
<organism evidence="2">
    <name type="scientific">Eutreptiella gymnastica</name>
    <dbReference type="NCBI Taxonomy" id="73025"/>
    <lineage>
        <taxon>Eukaryota</taxon>
        <taxon>Discoba</taxon>
        <taxon>Euglenozoa</taxon>
        <taxon>Euglenida</taxon>
        <taxon>Spirocuta</taxon>
        <taxon>Euglenophyceae</taxon>
        <taxon>Eutreptiales</taxon>
        <taxon>Eutreptiaceae</taxon>
        <taxon>Eutreptiella</taxon>
    </lineage>
</organism>